<feature type="domain" description="TFIIS N-terminal" evidence="5">
    <location>
        <begin position="86"/>
        <end position="164"/>
    </location>
</feature>
<dbReference type="PANTHER" id="PTHR46010">
    <property type="entry name" value="PROTEIN IWS1 HOMOLOG"/>
    <property type="match status" value="1"/>
</dbReference>
<accession>A0A067NLE0</accession>
<organism evidence="6 7">
    <name type="scientific">Pleurotus ostreatus (strain PC15)</name>
    <name type="common">Oyster mushroom</name>
    <dbReference type="NCBI Taxonomy" id="1137138"/>
    <lineage>
        <taxon>Eukaryota</taxon>
        <taxon>Fungi</taxon>
        <taxon>Dikarya</taxon>
        <taxon>Basidiomycota</taxon>
        <taxon>Agaricomycotina</taxon>
        <taxon>Agaricomycetes</taxon>
        <taxon>Agaricomycetidae</taxon>
        <taxon>Agaricales</taxon>
        <taxon>Pleurotineae</taxon>
        <taxon>Pleurotaceae</taxon>
        <taxon>Pleurotus</taxon>
    </lineage>
</organism>
<dbReference type="InterPro" id="IPR017923">
    <property type="entry name" value="TFIIS_N"/>
</dbReference>
<feature type="compositionally biased region" description="Basic residues" evidence="4">
    <location>
        <begin position="8"/>
        <end position="18"/>
    </location>
</feature>
<dbReference type="Proteomes" id="UP000027073">
    <property type="component" value="Unassembled WGS sequence"/>
</dbReference>
<feature type="compositionally biased region" description="Basic and acidic residues" evidence="4">
    <location>
        <begin position="722"/>
        <end position="745"/>
    </location>
</feature>
<dbReference type="PROSITE" id="PS51319">
    <property type="entry name" value="TFIIS_N"/>
    <property type="match status" value="1"/>
</dbReference>
<evidence type="ECO:0000256" key="3">
    <source>
        <dbReference type="PROSITE-ProRule" id="PRU00649"/>
    </source>
</evidence>
<name>A0A067NLE0_PLEO1</name>
<dbReference type="HOGENOM" id="CLU_326233_0_0_1"/>
<feature type="compositionally biased region" description="Low complexity" evidence="4">
    <location>
        <begin position="510"/>
        <end position="557"/>
    </location>
</feature>
<protein>
    <recommendedName>
        <fullName evidence="5">TFIIS N-terminal domain-containing protein</fullName>
    </recommendedName>
</protein>
<feature type="compositionally biased region" description="Basic residues" evidence="4">
    <location>
        <begin position="859"/>
        <end position="869"/>
    </location>
</feature>
<dbReference type="AlphaFoldDB" id="A0A067NLE0"/>
<dbReference type="InParanoid" id="A0A067NLE0"/>
<feature type="compositionally biased region" description="Polar residues" evidence="4">
    <location>
        <begin position="811"/>
        <end position="828"/>
    </location>
</feature>
<sequence length="904" mass="98928">MQIDAIIKPKKGSRSKKRKNEDELDRFADDEVARLREAMINAADQDDIAIKEGNPALQKLRLLPEVMDVLRKASLAQSIVDNNLLQGVRRWLEPLPDRSIPALNIQREFFPLLKKMDYIDSAVLRESGLGKVMIFYTRCKRVQPDIARTAGDLVSTWSRPIIKRSASYRDRIIPIAQEENAPSRPTGRSLNAILSQAKESEKGRVRKNAVNIPRSDLGSYTVAPKSGGLMRGNTVSVEGDVERRRKASERLRALTRKFFQALFPRLSIMQVRRPSGVTPLAIVLPHPPLPRRRSSLLSATSVSSPRTPSCGSPKCSTLFFNNATNRKSTDSWNSSNADDCEWEWKPEQTLLLSRTLDALPAHLLTPFNGPVPPSNLLDKVARGVCQSKGPVEWPHSIRATRAKLLEVAKSRAKEEAIEGRKVIAEESEADFDEEMPEFHEKDVLQQTTNIQRKRPLYRQSSMDFINAELKDNERSRLPRPDRLFRAFHPYTPSRSSRLLDRSSSPPPAGAVPSLINPSTPSSSTLNSINSISLSATARPRALRRSTSTSSSMSSISSSSGLFVMADPRIQRMRKADTASISSNSGRGSPLPCMLHAPSIYNRPLPQTPDLMTPPPLPSTPGASHRTSAKRAPSFGALAQEVRTHGKLQALFVGGHKYSDSTSRMYPSSDEEEKIRSRSAKKVRTRTGAADANAGIVGLSPSPMATPSKASKKSTESCVPPVKVEKAKSPKGPKADTQKSKPDRAKGLGVEKLSKASPTDGAKTQPSRHRPMNVQRNPSILGAELPALAMSPTPISTSKRENRHHRSHSSSTQASIGSSPCSPGHSSKLYSPGTDVHMHIPAPSKAGVPVLQPAPTQKVRTLRRVRRLAPARKISFGSLTPGDGADADVEGEGDEEALGSAFQLK</sequence>
<evidence type="ECO:0000259" key="5">
    <source>
        <dbReference type="PROSITE" id="PS51319"/>
    </source>
</evidence>
<dbReference type="EMBL" id="KL198011">
    <property type="protein sequence ID" value="KDQ24416.1"/>
    <property type="molecule type" value="Genomic_DNA"/>
</dbReference>
<dbReference type="InterPro" id="IPR035441">
    <property type="entry name" value="TFIIS/LEDGF_dom_sf"/>
</dbReference>
<evidence type="ECO:0000256" key="2">
    <source>
        <dbReference type="ARBA" id="ARBA00037992"/>
    </source>
</evidence>
<comment type="similarity">
    <text evidence="2">Belongs to the IWS1 family.</text>
</comment>
<comment type="subcellular location">
    <subcellularLocation>
        <location evidence="3">Nucleus</location>
    </subcellularLocation>
</comment>
<feature type="region of interest" description="Disordered" evidence="4">
    <location>
        <begin position="605"/>
        <end position="627"/>
    </location>
</feature>
<keyword evidence="3" id="KW-0539">Nucleus</keyword>
<reference evidence="7" key="1">
    <citation type="journal article" date="2014" name="Proc. Natl. Acad. Sci. U.S.A.">
        <title>Extensive sampling of basidiomycete genomes demonstrates inadequacy of the white-rot/brown-rot paradigm for wood decay fungi.</title>
        <authorList>
            <person name="Riley R."/>
            <person name="Salamov A.A."/>
            <person name="Brown D.W."/>
            <person name="Nagy L.G."/>
            <person name="Floudas D."/>
            <person name="Held B.W."/>
            <person name="Levasseur A."/>
            <person name="Lombard V."/>
            <person name="Morin E."/>
            <person name="Otillar R."/>
            <person name="Lindquist E.A."/>
            <person name="Sun H."/>
            <person name="LaButti K.M."/>
            <person name="Schmutz J."/>
            <person name="Jabbour D."/>
            <person name="Luo H."/>
            <person name="Baker S.E."/>
            <person name="Pisabarro A.G."/>
            <person name="Walton J.D."/>
            <person name="Blanchette R.A."/>
            <person name="Henrissat B."/>
            <person name="Martin F."/>
            <person name="Cullen D."/>
            <person name="Hibbett D.S."/>
            <person name="Grigoriev I.V."/>
        </authorList>
    </citation>
    <scope>NUCLEOTIDE SEQUENCE [LARGE SCALE GENOMIC DNA]</scope>
    <source>
        <strain evidence="7">PC15</strain>
    </source>
</reference>
<evidence type="ECO:0000256" key="4">
    <source>
        <dbReference type="SAM" id="MobiDB-lite"/>
    </source>
</evidence>
<evidence type="ECO:0000313" key="6">
    <source>
        <dbReference type="EMBL" id="KDQ24416.1"/>
    </source>
</evidence>
<feature type="region of interest" description="Disordered" evidence="4">
    <location>
        <begin position="486"/>
        <end position="557"/>
    </location>
</feature>
<dbReference type="OrthoDB" id="433738at2759"/>
<dbReference type="Pfam" id="PF08711">
    <property type="entry name" value="Med26"/>
    <property type="match status" value="1"/>
</dbReference>
<feature type="compositionally biased region" description="Acidic residues" evidence="4">
    <location>
        <begin position="884"/>
        <end position="896"/>
    </location>
</feature>
<feature type="region of interest" description="Disordered" evidence="4">
    <location>
        <begin position="1"/>
        <end position="23"/>
    </location>
</feature>
<comment type="function">
    <text evidence="1">Transcription factor involved in RNA polymerase II transcription regulation. May function in both SPT15/TBP post-recruitment and recruitment steps of transcription.</text>
</comment>
<evidence type="ECO:0000313" key="7">
    <source>
        <dbReference type="Proteomes" id="UP000027073"/>
    </source>
</evidence>
<dbReference type="GO" id="GO:0016973">
    <property type="term" value="P:poly(A)+ mRNA export from nucleus"/>
    <property type="evidence" value="ECO:0007669"/>
    <property type="project" value="TreeGrafter"/>
</dbReference>
<dbReference type="PANTHER" id="PTHR46010:SF1">
    <property type="entry name" value="PROTEIN IWS1 HOMOLOG"/>
    <property type="match status" value="1"/>
</dbReference>
<gene>
    <name evidence="6" type="ORF">PLEOSDRAFT_1058431</name>
</gene>
<dbReference type="STRING" id="1137138.A0A067NLE0"/>
<dbReference type="GO" id="GO:0005634">
    <property type="term" value="C:nucleus"/>
    <property type="evidence" value="ECO:0007669"/>
    <property type="project" value="UniProtKB-SubCell"/>
</dbReference>
<dbReference type="VEuPathDB" id="FungiDB:PLEOSDRAFT_1058431"/>
<dbReference type="Gene3D" id="1.20.930.10">
    <property type="entry name" value="Conserved domain common to transcription factors TFIIS, elongin A, CRSP70"/>
    <property type="match status" value="1"/>
</dbReference>
<evidence type="ECO:0000256" key="1">
    <source>
        <dbReference type="ARBA" id="ARBA00037349"/>
    </source>
</evidence>
<proteinExistence type="inferred from homology"/>
<feature type="region of interest" description="Disordered" evidence="4">
    <location>
        <begin position="658"/>
        <end position="904"/>
    </location>
</feature>
<dbReference type="InterPro" id="IPR051037">
    <property type="entry name" value="RNAPII_TF_IWS1"/>
</dbReference>